<accession>A0A0M6WVS9</accession>
<organism evidence="1 3">
    <name type="scientific">Roseburia inulinivorans</name>
    <dbReference type="NCBI Taxonomy" id="360807"/>
    <lineage>
        <taxon>Bacteria</taxon>
        <taxon>Bacillati</taxon>
        <taxon>Bacillota</taxon>
        <taxon>Clostridia</taxon>
        <taxon>Lachnospirales</taxon>
        <taxon>Lachnospiraceae</taxon>
        <taxon>Roseburia</taxon>
    </lineage>
</organism>
<dbReference type="Proteomes" id="UP000095395">
    <property type="component" value="Unassembled WGS sequence"/>
</dbReference>
<protein>
    <submittedName>
        <fullName evidence="1">Uncharacterized protein</fullName>
    </submittedName>
</protein>
<evidence type="ECO:0000313" key="2">
    <source>
        <dbReference type="EMBL" id="CUN37246.1"/>
    </source>
</evidence>
<dbReference type="Pfam" id="PF19642">
    <property type="entry name" value="DUF6145"/>
    <property type="match status" value="1"/>
</dbReference>
<keyword evidence="3" id="KW-1185">Reference proteome</keyword>
<dbReference type="GeneID" id="75162240"/>
<evidence type="ECO:0000313" key="4">
    <source>
        <dbReference type="Proteomes" id="UP000095395"/>
    </source>
</evidence>
<reference evidence="3" key="2">
    <citation type="submission" date="2015-05" db="EMBL/GenBank/DDBJ databases">
        <authorList>
            <consortium name="Pathogen Informatics"/>
        </authorList>
    </citation>
    <scope>NUCLEOTIDE SEQUENCE [LARGE SCALE GENOMIC DNA]</scope>
    <source>
        <strain evidence="2 4">2789STDY5608835</strain>
        <strain evidence="3">L1-83</strain>
    </source>
</reference>
<sequence>MSENKKTNQIQPPEEIVLCGASAYNQKFYINENFKNLPDEIKNQLKVMCVLFCADIGGILQLVFDEEGNLEFRTACNEDDLLYDDIGSGLKIKELRQKNEDLLRGLELYYKVIFDKLEE</sequence>
<evidence type="ECO:0000313" key="1">
    <source>
        <dbReference type="EMBL" id="CRL41344.1"/>
    </source>
</evidence>
<name>A0A0M6WVS9_9FIRM</name>
<dbReference type="STRING" id="360807.ERS852392_00147"/>
<dbReference type="EMBL" id="CYYR01000001">
    <property type="protein sequence ID" value="CUN37246.1"/>
    <property type="molecule type" value="Genomic_DNA"/>
</dbReference>
<proteinExistence type="predicted"/>
<dbReference type="RefSeq" id="WP_007883422.1">
    <property type="nucleotide sequence ID" value="NZ_CABJFX010000025.1"/>
</dbReference>
<reference evidence="1" key="1">
    <citation type="submission" date="2015-05" db="EMBL/GenBank/DDBJ databases">
        <authorList>
            <person name="Wang D.B."/>
            <person name="Wang M."/>
        </authorList>
    </citation>
    <scope>NUCLEOTIDE SEQUENCE [LARGE SCALE GENOMIC DNA]</scope>
    <source>
        <strain evidence="1">L1-83</strain>
    </source>
</reference>
<dbReference type="InterPro" id="IPR046143">
    <property type="entry name" value="DUF6145"/>
</dbReference>
<evidence type="ECO:0000313" key="3">
    <source>
        <dbReference type="Proteomes" id="UP000049828"/>
    </source>
</evidence>
<gene>
    <name evidence="2" type="ORF">ERS852392_00147</name>
    <name evidence="1" type="ORF">RIL183_29301</name>
</gene>
<dbReference type="Proteomes" id="UP000049828">
    <property type="component" value="Unassembled WGS sequence"/>
</dbReference>
<dbReference type="EMBL" id="CVRS01000091">
    <property type="protein sequence ID" value="CRL41344.1"/>
    <property type="molecule type" value="Genomic_DNA"/>
</dbReference>
<dbReference type="AlphaFoldDB" id="A0A0M6WVS9"/>